<evidence type="ECO:0000313" key="2">
    <source>
        <dbReference type="Proteomes" id="UP000694005"/>
    </source>
</evidence>
<feature type="non-terminal residue" evidence="1">
    <location>
        <position position="1"/>
    </location>
</feature>
<reference evidence="1 2" key="1">
    <citation type="submission" date="2021-07" db="EMBL/GenBank/DDBJ databases">
        <authorList>
            <consortium name="Genoscope - CEA"/>
            <person name="William W."/>
        </authorList>
    </citation>
    <scope>NUCLEOTIDE SEQUENCE [LARGE SCALE GENOMIC DNA]</scope>
</reference>
<dbReference type="Proteomes" id="UP000694005">
    <property type="component" value="Chromosome A02"/>
</dbReference>
<protein>
    <submittedName>
        <fullName evidence="1">Uncharacterized protein</fullName>
    </submittedName>
</protein>
<organism evidence="1 2">
    <name type="scientific">Brassica campestris</name>
    <name type="common">Field mustard</name>
    <dbReference type="NCBI Taxonomy" id="3711"/>
    <lineage>
        <taxon>Eukaryota</taxon>
        <taxon>Viridiplantae</taxon>
        <taxon>Streptophyta</taxon>
        <taxon>Embryophyta</taxon>
        <taxon>Tracheophyta</taxon>
        <taxon>Spermatophyta</taxon>
        <taxon>Magnoliopsida</taxon>
        <taxon>eudicotyledons</taxon>
        <taxon>Gunneridae</taxon>
        <taxon>Pentapetalae</taxon>
        <taxon>rosids</taxon>
        <taxon>malvids</taxon>
        <taxon>Brassicales</taxon>
        <taxon>Brassicaceae</taxon>
        <taxon>Brassiceae</taxon>
        <taxon>Brassica</taxon>
    </lineage>
</organism>
<dbReference type="Gramene" id="A02p13720.2_BraZ1">
    <property type="protein sequence ID" value="A02p13720.2_BraZ1.CDS.1"/>
    <property type="gene ID" value="A02g13720.2_BraZ1"/>
</dbReference>
<gene>
    <name evidence="1" type="ORF">BRAPAZ1V2_A02P13720.2</name>
</gene>
<sequence>FCIGIPINDLIHYINFFTLSVRNTRQAVSWYVNQQDLIHSTKQSQRPKRVYNQVYLTFLHI</sequence>
<evidence type="ECO:0000313" key="1">
    <source>
        <dbReference type="EMBL" id="CAG7892420.1"/>
    </source>
</evidence>
<name>A0A8D9M009_BRACM</name>
<accession>A0A8D9M009</accession>
<dbReference type="AlphaFoldDB" id="A0A8D9M009"/>
<dbReference type="EMBL" id="LS974618">
    <property type="protein sequence ID" value="CAG7892420.1"/>
    <property type="molecule type" value="Genomic_DNA"/>
</dbReference>
<proteinExistence type="predicted"/>